<reference evidence="10" key="1">
    <citation type="submission" date="2020-01" db="EMBL/GenBank/DDBJ databases">
        <title>Phosphoaccumulans saitamaens gen. nov., sp. nov., a polyphosphate accumulating bacterium isolated from surface river water.</title>
        <authorList>
            <person name="Watanabe K."/>
            <person name="Suda W."/>
        </authorList>
    </citation>
    <scope>NUCLEOTIDE SEQUENCE [LARGE SCALE GENOMIC DNA]</scope>
    <source>
        <strain evidence="10">ICHIAU1</strain>
    </source>
</reference>
<organism evidence="9 10">
    <name type="scientific">Fluviibacter phosphoraccumulans</name>
    <dbReference type="NCBI Taxonomy" id="1751046"/>
    <lineage>
        <taxon>Bacteria</taxon>
        <taxon>Pseudomonadati</taxon>
        <taxon>Pseudomonadota</taxon>
        <taxon>Betaproteobacteria</taxon>
        <taxon>Rhodocyclales</taxon>
        <taxon>Fluviibacteraceae</taxon>
        <taxon>Fluviibacter</taxon>
    </lineage>
</organism>
<keyword evidence="7 8" id="KW-0131">Cell cycle</keyword>
<keyword evidence="1 8" id="KW-0132">Cell division</keyword>
<dbReference type="InterPro" id="IPR039001">
    <property type="entry name" value="Pal"/>
</dbReference>
<evidence type="ECO:0000256" key="3">
    <source>
        <dbReference type="ARBA" id="ARBA00023136"/>
    </source>
</evidence>
<dbReference type="PROSITE" id="PS51123">
    <property type="entry name" value="OMPA_2"/>
    <property type="match status" value="1"/>
</dbReference>
<evidence type="ECO:0000256" key="8">
    <source>
        <dbReference type="HAMAP-Rule" id="MF_02204"/>
    </source>
</evidence>
<dbReference type="Proteomes" id="UP000463961">
    <property type="component" value="Chromosome"/>
</dbReference>
<keyword evidence="10" id="KW-1185">Reference proteome</keyword>
<dbReference type="HAMAP" id="MF_02204">
    <property type="entry name" value="Pal"/>
    <property type="match status" value="1"/>
</dbReference>
<evidence type="ECO:0000256" key="4">
    <source>
        <dbReference type="ARBA" id="ARBA00023139"/>
    </source>
</evidence>
<evidence type="ECO:0000256" key="6">
    <source>
        <dbReference type="ARBA" id="ARBA00023288"/>
    </source>
</evidence>
<dbReference type="NCBIfam" id="TIGR02802">
    <property type="entry name" value="Pal_lipo"/>
    <property type="match status" value="1"/>
</dbReference>
<evidence type="ECO:0000256" key="2">
    <source>
        <dbReference type="ARBA" id="ARBA00022729"/>
    </source>
</evidence>
<dbReference type="EMBL" id="AP022345">
    <property type="protein sequence ID" value="BBU68505.1"/>
    <property type="molecule type" value="Genomic_DNA"/>
</dbReference>
<dbReference type="SUPFAM" id="SSF103088">
    <property type="entry name" value="OmpA-like"/>
    <property type="match status" value="1"/>
</dbReference>
<keyword evidence="3 8" id="KW-0472">Membrane</keyword>
<comment type="subunit">
    <text evidence="8">The Tol-Pal system is composed of five core proteins: the inner membrane proteins TolA, TolQ and TolR, the periplasmic protein TolB and the outer membrane protein Pal. They form a network linking the inner and outer membranes and the peptidoglycan layer.</text>
</comment>
<dbReference type="InterPro" id="IPR006664">
    <property type="entry name" value="OMP_bac"/>
</dbReference>
<sequence>MQNITRKQFIRHLVPALAVALLAACSSTPDNSSDLASVDATGTSGVPKLSAAALAKLRDPNSPLSKRSVYFNYDQYDVKSEYNSQLQAHAKFIASEPNARVLVQGNTDDRGSREYNLALGQRRADAVKKQLVLMGAPEAQIESVSLGKEKPKALGDNEAAWAENRRADMLYNGEY</sequence>
<dbReference type="InterPro" id="IPR036737">
    <property type="entry name" value="OmpA-like_sf"/>
</dbReference>
<dbReference type="InterPro" id="IPR006665">
    <property type="entry name" value="OmpA-like"/>
</dbReference>
<comment type="subcellular location">
    <subcellularLocation>
        <location evidence="8">Cell outer membrane</location>
        <topology evidence="8">Lipid-anchor</topology>
    </subcellularLocation>
</comment>
<dbReference type="Pfam" id="PF00691">
    <property type="entry name" value="OmpA"/>
    <property type="match status" value="1"/>
</dbReference>
<protein>
    <recommendedName>
        <fullName evidence="8">Peptidoglycan-associated lipoprotein</fullName>
        <shortName evidence="8">PAL</shortName>
    </recommendedName>
</protein>
<evidence type="ECO:0000256" key="1">
    <source>
        <dbReference type="ARBA" id="ARBA00022618"/>
    </source>
</evidence>
<dbReference type="PRINTS" id="PR01021">
    <property type="entry name" value="OMPADOMAIN"/>
</dbReference>
<dbReference type="PANTHER" id="PTHR30329">
    <property type="entry name" value="STATOR ELEMENT OF FLAGELLAR MOTOR COMPLEX"/>
    <property type="match status" value="1"/>
</dbReference>
<dbReference type="InterPro" id="IPR014169">
    <property type="entry name" value="Pal_lipo_C"/>
</dbReference>
<keyword evidence="2 8" id="KW-0732">Signal</keyword>
<dbReference type="RefSeq" id="WP_174237211.1">
    <property type="nucleotide sequence ID" value="NZ_AP019011.1"/>
</dbReference>
<evidence type="ECO:0000256" key="5">
    <source>
        <dbReference type="ARBA" id="ARBA00023237"/>
    </source>
</evidence>
<gene>
    <name evidence="8" type="primary">pal</name>
    <name evidence="9" type="ORF">ICHIAU1_07880</name>
</gene>
<evidence type="ECO:0000313" key="9">
    <source>
        <dbReference type="EMBL" id="BBU68505.1"/>
    </source>
</evidence>
<comment type="similarity">
    <text evidence="8">Belongs to the Pal lipoprotein family.</text>
</comment>
<keyword evidence="4 8" id="KW-0564">Palmitate</keyword>
<keyword evidence="6 8" id="KW-0449">Lipoprotein</keyword>
<dbReference type="CDD" id="cd07185">
    <property type="entry name" value="OmpA_C-like"/>
    <property type="match status" value="1"/>
</dbReference>
<dbReference type="GO" id="GO:0009279">
    <property type="term" value="C:cell outer membrane"/>
    <property type="evidence" value="ECO:0007669"/>
    <property type="project" value="UniProtKB-SubCell"/>
</dbReference>
<dbReference type="GO" id="GO:0051301">
    <property type="term" value="P:cell division"/>
    <property type="evidence" value="ECO:0007669"/>
    <property type="project" value="UniProtKB-UniRule"/>
</dbReference>
<accession>A0A679HR54</accession>
<evidence type="ECO:0000313" key="10">
    <source>
        <dbReference type="Proteomes" id="UP000463961"/>
    </source>
</evidence>
<proteinExistence type="inferred from homology"/>
<dbReference type="PROSITE" id="PS51257">
    <property type="entry name" value="PROKAR_LIPOPROTEIN"/>
    <property type="match status" value="1"/>
</dbReference>
<keyword evidence="5 8" id="KW-0998">Cell outer membrane</keyword>
<dbReference type="AlphaFoldDB" id="A0A679HR54"/>
<dbReference type="Gene3D" id="3.30.1330.60">
    <property type="entry name" value="OmpA-like domain"/>
    <property type="match status" value="1"/>
</dbReference>
<comment type="function">
    <text evidence="8">Part of the Tol-Pal system, which plays a role in outer membrane invagination during cell division and is important for maintaining outer membrane integrity.</text>
</comment>
<dbReference type="PANTHER" id="PTHR30329:SF21">
    <property type="entry name" value="LIPOPROTEIN YIAD-RELATED"/>
    <property type="match status" value="1"/>
</dbReference>
<evidence type="ECO:0000256" key="7">
    <source>
        <dbReference type="ARBA" id="ARBA00023306"/>
    </source>
</evidence>
<dbReference type="InterPro" id="IPR050330">
    <property type="entry name" value="Bact_OuterMem_StrucFunc"/>
</dbReference>
<name>A0A679HR54_9RHOO</name>